<proteinExistence type="predicted"/>
<dbReference type="Proteomes" id="UP001448858">
    <property type="component" value="Chromosome"/>
</dbReference>
<dbReference type="SUPFAM" id="SSF53474">
    <property type="entry name" value="alpha/beta-Hydrolases"/>
    <property type="match status" value="1"/>
</dbReference>
<accession>A0ABZ2ZWZ5</accession>
<reference evidence="1 2" key="1">
    <citation type="submission" date="2024-04" db="EMBL/GenBank/DDBJ databases">
        <title>Arthrobacter sp. from Plains bison fecal sample.</title>
        <authorList>
            <person name="Ruzzini A."/>
        </authorList>
    </citation>
    <scope>NUCLEOTIDE SEQUENCE [LARGE SCALE GENOMIC DNA]</scope>
    <source>
        <strain evidence="1 2">EINP1</strain>
    </source>
</reference>
<dbReference type="RefSeq" id="WP_342024297.1">
    <property type="nucleotide sequence ID" value="NZ_CP151657.1"/>
</dbReference>
<evidence type="ECO:0000313" key="1">
    <source>
        <dbReference type="EMBL" id="WZP16691.1"/>
    </source>
</evidence>
<name>A0ABZ2ZWZ5_9MICC</name>
<gene>
    <name evidence="1" type="ORF">AAE021_03665</name>
</gene>
<protein>
    <submittedName>
        <fullName evidence="1">Uncharacterized protein</fullName>
    </submittedName>
</protein>
<sequence>MYRVVGGRGTSRTVTAEWRPEGISRFEVHGQSLAAFSQSGAKVAELEIESNVPSVVRLLEDDGGKPYPSVRMVGEDIDARLSIRSSQFQIVDRNVGHAAAGWKSWQNNLHLNYLLDAPKTEKGRRNLIVVFSSLGGDYDFTYNYRSALQDMNAYRLFVLDDFGKRGSYYFADHKDTTIYSEVQEFLSQIIAELGVNLDRVVFGGSSKGGTAAMLHGLGLGVGKIVVGAPQVFPGSYLHGAAPAVLQFIANGQDAVAKKWLDDAVVSRICNPPAGTAIRILVGAKDHHLKRHVEPLLMLTSSHGRDITATVIPDLDHSNIGSVYRHYLKNIAGQAPSSPSEHVLPYQFRIPTVSGDPLEVYVWKPKGEQVACHLYQGQKLIAKRGYSKRSDFEFPMVQGGDVRMKVFRRRQGEVRPFAWFYTTVIKV</sequence>
<keyword evidence="2" id="KW-1185">Reference proteome</keyword>
<dbReference type="Gene3D" id="3.40.50.1820">
    <property type="entry name" value="alpha/beta hydrolase"/>
    <property type="match status" value="1"/>
</dbReference>
<evidence type="ECO:0000313" key="2">
    <source>
        <dbReference type="Proteomes" id="UP001448858"/>
    </source>
</evidence>
<organism evidence="1 2">
    <name type="scientific">Arthrobacter citreus</name>
    <dbReference type="NCBI Taxonomy" id="1670"/>
    <lineage>
        <taxon>Bacteria</taxon>
        <taxon>Bacillati</taxon>
        <taxon>Actinomycetota</taxon>
        <taxon>Actinomycetes</taxon>
        <taxon>Micrococcales</taxon>
        <taxon>Micrococcaceae</taxon>
        <taxon>Arthrobacter</taxon>
    </lineage>
</organism>
<dbReference type="EMBL" id="CP151657">
    <property type="protein sequence ID" value="WZP16691.1"/>
    <property type="molecule type" value="Genomic_DNA"/>
</dbReference>
<dbReference type="InterPro" id="IPR029058">
    <property type="entry name" value="AB_hydrolase_fold"/>
</dbReference>